<dbReference type="EMBL" id="CAKOFQ010008338">
    <property type="protein sequence ID" value="CAH2013534.1"/>
    <property type="molecule type" value="Genomic_DNA"/>
</dbReference>
<reference evidence="1" key="1">
    <citation type="submission" date="2022-03" db="EMBL/GenBank/DDBJ databases">
        <authorList>
            <person name="Sayadi A."/>
        </authorList>
    </citation>
    <scope>NUCLEOTIDE SEQUENCE</scope>
</reference>
<dbReference type="Proteomes" id="UP001152888">
    <property type="component" value="Unassembled WGS sequence"/>
</dbReference>
<gene>
    <name evidence="1" type="ORF">ACAOBT_LOCUS33523</name>
</gene>
<dbReference type="PANTHER" id="PTHR45749:SF37">
    <property type="entry name" value="OS05G0311600 PROTEIN"/>
    <property type="match status" value="1"/>
</dbReference>
<keyword evidence="2" id="KW-1185">Reference proteome</keyword>
<accession>A0A9P0MJ36</accession>
<evidence type="ECO:0000313" key="1">
    <source>
        <dbReference type="EMBL" id="CAH2013534.1"/>
    </source>
</evidence>
<comment type="caution">
    <text evidence="1">The sequence shown here is derived from an EMBL/GenBank/DDBJ whole genome shotgun (WGS) entry which is preliminary data.</text>
</comment>
<proteinExistence type="predicted"/>
<name>A0A9P0MJ36_ACAOB</name>
<evidence type="ECO:0000313" key="2">
    <source>
        <dbReference type="Proteomes" id="UP001152888"/>
    </source>
</evidence>
<evidence type="ECO:0008006" key="3">
    <source>
        <dbReference type="Google" id="ProtNLM"/>
    </source>
</evidence>
<sequence>MNPEKCDADALTRHILSVVDSLIGNFPNKLISQSYDGAALQKRKTEPAQVKTAIDNFEKCIVDVRNKIDDIINEAKSNCTEPQGNKRRRRNNSSHDHRVAALEVCDNIVSIQRSFNTRIPFFPEHFGEYCGKFPDDKLKTTCLAYPELEKSRLKTELSVICARNDCRDLHGTLSLLKFLIQSSVKETLKETKKLLEIVVTTPMSEAERNFSTLKRIKSFLRNAMTQARLTALSMLSIEKEFISTMEKFNGKVIDKFAAKERRIELTYKK</sequence>
<protein>
    <recommendedName>
        <fullName evidence="3">HAT C-terminal dimerisation domain-containing protein</fullName>
    </recommendedName>
</protein>
<dbReference type="AlphaFoldDB" id="A0A9P0MJ36"/>
<dbReference type="OrthoDB" id="6617004at2759"/>
<organism evidence="1 2">
    <name type="scientific">Acanthoscelides obtectus</name>
    <name type="common">Bean weevil</name>
    <name type="synonym">Bruchus obtectus</name>
    <dbReference type="NCBI Taxonomy" id="200917"/>
    <lineage>
        <taxon>Eukaryota</taxon>
        <taxon>Metazoa</taxon>
        <taxon>Ecdysozoa</taxon>
        <taxon>Arthropoda</taxon>
        <taxon>Hexapoda</taxon>
        <taxon>Insecta</taxon>
        <taxon>Pterygota</taxon>
        <taxon>Neoptera</taxon>
        <taxon>Endopterygota</taxon>
        <taxon>Coleoptera</taxon>
        <taxon>Polyphaga</taxon>
        <taxon>Cucujiformia</taxon>
        <taxon>Chrysomeloidea</taxon>
        <taxon>Chrysomelidae</taxon>
        <taxon>Bruchinae</taxon>
        <taxon>Bruchini</taxon>
        <taxon>Acanthoscelides</taxon>
    </lineage>
</organism>
<dbReference type="PANTHER" id="PTHR45749">
    <property type="match status" value="1"/>
</dbReference>